<evidence type="ECO:0000256" key="2">
    <source>
        <dbReference type="SAM" id="MobiDB-lite"/>
    </source>
</evidence>
<reference evidence="4 5" key="1">
    <citation type="journal article" date="2023" name="Hortic Res">
        <title>Pangenome of water caltrop reveals structural variations and asymmetric subgenome divergence after allopolyploidization.</title>
        <authorList>
            <person name="Zhang X."/>
            <person name="Chen Y."/>
            <person name="Wang L."/>
            <person name="Yuan Y."/>
            <person name="Fang M."/>
            <person name="Shi L."/>
            <person name="Lu R."/>
            <person name="Comes H.P."/>
            <person name="Ma Y."/>
            <person name="Chen Y."/>
            <person name="Huang G."/>
            <person name="Zhou Y."/>
            <person name="Zheng Z."/>
            <person name="Qiu Y."/>
        </authorList>
    </citation>
    <scope>NUCLEOTIDE SEQUENCE [LARGE SCALE GENOMIC DNA]</scope>
    <source>
        <tissue evidence="4">Roots</tissue>
    </source>
</reference>
<dbReference type="GO" id="GO:0051087">
    <property type="term" value="F:protein-folding chaperone binding"/>
    <property type="evidence" value="ECO:0007669"/>
    <property type="project" value="InterPro"/>
</dbReference>
<protein>
    <recommendedName>
        <fullName evidence="3">BAG domain-containing protein</fullName>
    </recommendedName>
</protein>
<dbReference type="GO" id="GO:0006457">
    <property type="term" value="P:protein folding"/>
    <property type="evidence" value="ECO:0007669"/>
    <property type="project" value="TreeGrafter"/>
</dbReference>
<dbReference type="PANTHER" id="PTHR33322">
    <property type="entry name" value="BAG DOMAIN CONTAINING PROTEIN, EXPRESSED"/>
    <property type="match status" value="1"/>
</dbReference>
<dbReference type="Proteomes" id="UP001345219">
    <property type="component" value="Chromosome 11"/>
</dbReference>
<accession>A0AAN7QD26</accession>
<dbReference type="GO" id="GO:0009506">
    <property type="term" value="C:plasmodesma"/>
    <property type="evidence" value="ECO:0007669"/>
    <property type="project" value="TreeGrafter"/>
</dbReference>
<evidence type="ECO:0000256" key="1">
    <source>
        <dbReference type="ARBA" id="ARBA00023186"/>
    </source>
</evidence>
<evidence type="ECO:0000259" key="3">
    <source>
        <dbReference type="PROSITE" id="PS51035"/>
    </source>
</evidence>
<sequence length="499" mass="55211">MDSPFLRSRWNSHPLYYSPGERLKPAVPVVRNQTETVYPPTATVSRPTKVVSIPVRFVEPEHDRSGLALKIQKVLRGFLVRKSVRRIAALRKEVEDIEGRVSDPEAVKLICDDPKERLKVSEMLMSVLFRLDSVRGVDLGVRDYRKTVIRRAIALQELIDEISAAGESQSFPEVDSVVDKSESKAEMRHVRYQEEDEVKLSAGDEIATEKDGMVPTMSQYPGESTDNDKLESQTDSTNGRPQSLVEEDEENVMARDQSGADEKERDEVDCKSSRNEELMGKMVQDNQRMMGADGGAVREEREADGAAERAVAEGGAAGEGSCVRDAEKEEEEEEERQRDVPSVLRLLPAAIFTLASALSFEDKEVLAYMIASSIITTNPTSISIESSNGSKRSPRSSSVAAVIEAFEEHLMNGEAEASSSKRTGRGKKREKPSRHRPETAPSSQPSSIFHESTILYNLKLISRFRPLDSCKNFVGLTLAKDPASVTSGELAGFNGFPTE</sequence>
<dbReference type="Gene3D" id="1.20.58.120">
    <property type="entry name" value="BAG domain"/>
    <property type="match status" value="1"/>
</dbReference>
<feature type="compositionally biased region" description="Basic and acidic residues" evidence="2">
    <location>
        <begin position="177"/>
        <end position="193"/>
    </location>
</feature>
<evidence type="ECO:0000313" key="4">
    <source>
        <dbReference type="EMBL" id="KAK4763954.1"/>
    </source>
</evidence>
<proteinExistence type="predicted"/>
<keyword evidence="5" id="KW-1185">Reference proteome</keyword>
<feature type="compositionally biased region" description="Basic and acidic residues" evidence="2">
    <location>
        <begin position="258"/>
        <end position="279"/>
    </location>
</feature>
<feature type="compositionally biased region" description="Basic residues" evidence="2">
    <location>
        <begin position="422"/>
        <end position="434"/>
    </location>
</feature>
<gene>
    <name evidence="4" type="ORF">SAY87_013392</name>
</gene>
<dbReference type="PANTHER" id="PTHR33322:SF4">
    <property type="entry name" value="BAG DOMAIN CONTAINING PROTEIN, EXPRESSED"/>
    <property type="match status" value="1"/>
</dbReference>
<dbReference type="Pfam" id="PF02179">
    <property type="entry name" value="BAG"/>
    <property type="match status" value="1"/>
</dbReference>
<feature type="region of interest" description="Disordered" evidence="2">
    <location>
        <begin position="411"/>
        <end position="446"/>
    </location>
</feature>
<feature type="region of interest" description="Disordered" evidence="2">
    <location>
        <begin position="170"/>
        <end position="340"/>
    </location>
</feature>
<dbReference type="PROSITE" id="PS50096">
    <property type="entry name" value="IQ"/>
    <property type="match status" value="1"/>
</dbReference>
<dbReference type="InterPro" id="IPR003103">
    <property type="entry name" value="BAG_domain"/>
</dbReference>
<dbReference type="EMBL" id="JAXIOK010000008">
    <property type="protein sequence ID" value="KAK4763954.1"/>
    <property type="molecule type" value="Genomic_DNA"/>
</dbReference>
<feature type="compositionally biased region" description="Basic and acidic residues" evidence="2">
    <location>
        <begin position="296"/>
        <end position="311"/>
    </location>
</feature>
<keyword evidence="1" id="KW-0143">Chaperone</keyword>
<evidence type="ECO:0000313" key="5">
    <source>
        <dbReference type="Proteomes" id="UP001345219"/>
    </source>
</evidence>
<name>A0AAN7QD26_9MYRT</name>
<dbReference type="InterPro" id="IPR040400">
    <property type="entry name" value="BAG5/6/7/8"/>
</dbReference>
<dbReference type="InterPro" id="IPR036533">
    <property type="entry name" value="BAG_dom_sf"/>
</dbReference>
<feature type="domain" description="BAG" evidence="3">
    <location>
        <begin position="86"/>
        <end position="163"/>
    </location>
</feature>
<dbReference type="SUPFAM" id="SSF63491">
    <property type="entry name" value="BAG domain"/>
    <property type="match status" value="1"/>
</dbReference>
<comment type="caution">
    <text evidence="4">The sequence shown here is derived from an EMBL/GenBank/DDBJ whole genome shotgun (WGS) entry which is preliminary data.</text>
</comment>
<dbReference type="PROSITE" id="PS51035">
    <property type="entry name" value="BAG"/>
    <property type="match status" value="1"/>
</dbReference>
<dbReference type="AlphaFoldDB" id="A0AAN7QD26"/>
<dbReference type="SMART" id="SM00264">
    <property type="entry name" value="BAG"/>
    <property type="match status" value="1"/>
</dbReference>
<organism evidence="4 5">
    <name type="scientific">Trapa incisa</name>
    <dbReference type="NCBI Taxonomy" id="236973"/>
    <lineage>
        <taxon>Eukaryota</taxon>
        <taxon>Viridiplantae</taxon>
        <taxon>Streptophyta</taxon>
        <taxon>Embryophyta</taxon>
        <taxon>Tracheophyta</taxon>
        <taxon>Spermatophyta</taxon>
        <taxon>Magnoliopsida</taxon>
        <taxon>eudicotyledons</taxon>
        <taxon>Gunneridae</taxon>
        <taxon>Pentapetalae</taxon>
        <taxon>rosids</taxon>
        <taxon>malvids</taxon>
        <taxon>Myrtales</taxon>
        <taxon>Lythraceae</taxon>
        <taxon>Trapa</taxon>
    </lineage>
</organism>